<evidence type="ECO:0000313" key="1">
    <source>
        <dbReference type="EMBL" id="QHJ75876.1"/>
    </source>
</evidence>
<dbReference type="EMBL" id="MN857617">
    <property type="protein sequence ID" value="QHJ75876.1"/>
    <property type="molecule type" value="Genomic_DNA"/>
</dbReference>
<protein>
    <submittedName>
        <fullName evidence="1">Uncharacterized protein</fullName>
    </submittedName>
</protein>
<dbReference type="Proteomes" id="UP000465105">
    <property type="component" value="Segment"/>
</dbReference>
<dbReference type="GeneID" id="56239366"/>
<proteinExistence type="predicted"/>
<keyword evidence="2" id="KW-1185">Reference proteome</keyword>
<sequence length="170" mass="19031">MTNEIKAVEQKEEAVIVSETKDYVKVYENGKYRRKAKYQQLNSMSHRELTDEEEINIFNLLNGAEGSAVEMKRAVGSKIVIADFITVPYTKIDEDTGAEENGVLTYLIDSEGTTIATSSKAVYFTLNRLMIQCGNHADGTWKRPVVEIISVKQANGDGMDLKLVGFDKKK</sequence>
<organism evidence="1 2">
    <name type="scientific">Bacillus phage SRT01hs</name>
    <dbReference type="NCBI Taxonomy" id="2847044"/>
    <lineage>
        <taxon>Viruses</taxon>
        <taxon>Duplodnaviria</taxon>
        <taxon>Heunggongvirae</taxon>
        <taxon>Uroviricota</taxon>
        <taxon>Caudoviricetes</taxon>
        <taxon>Salasmaviridae</taxon>
        <taxon>Tatarstanvirinae</taxon>
        <taxon>Gaunavirus</taxon>
        <taxon>Gaunavirus SRT01hs</taxon>
    </lineage>
</organism>
<evidence type="ECO:0000313" key="2">
    <source>
        <dbReference type="Proteomes" id="UP000465105"/>
    </source>
</evidence>
<accession>A0A6B9SWC9</accession>
<name>A0A6B9SWC9_9CAUD</name>
<reference evidence="1 2" key="1">
    <citation type="submission" date="2019-12" db="EMBL/GenBank/DDBJ databases">
        <authorList>
            <person name="Shah Mahmud R."/>
            <person name="Ulyanova V."/>
            <person name="Mindubaeva L."/>
            <person name="Markelova M."/>
            <person name="Garifullina K."/>
            <person name="Malanin S."/>
            <person name="Doijad S.P."/>
            <person name="Chakraborty T."/>
            <person name="Ilinskaya O."/>
        </authorList>
    </citation>
    <scope>NUCLEOTIDE SEQUENCE [LARGE SCALE GENOMIC DNA]</scope>
</reference>
<dbReference type="RefSeq" id="YP_009910646.1">
    <property type="nucleotide sequence ID" value="NC_049973.1"/>
</dbReference>